<dbReference type="InterPro" id="IPR001314">
    <property type="entry name" value="Peptidase_S1A"/>
</dbReference>
<dbReference type="SMART" id="SM00032">
    <property type="entry name" value="CCP"/>
    <property type="match status" value="3"/>
</dbReference>
<comment type="caution">
    <text evidence="27">Lacks conserved residue(s) required for the propagation of feature annotation.</text>
</comment>
<dbReference type="SUPFAM" id="SSF57535">
    <property type="entry name" value="Complement control module/SCR domain"/>
    <property type="match status" value="3"/>
</dbReference>
<comment type="subunit">
    <text evidence="24">Monomer. Interacts with complement C3b; this interaction is dependent on the presence of Mg(2+).</text>
</comment>
<keyword evidence="17 27" id="KW-1015">Disulfide bond</keyword>
<dbReference type="PROSITE" id="PS00134">
    <property type="entry name" value="TRYPSIN_HIS"/>
    <property type="match status" value="1"/>
</dbReference>
<evidence type="ECO:0000259" key="31">
    <source>
        <dbReference type="PROSITE" id="PS50240"/>
    </source>
</evidence>
<evidence type="ECO:0000256" key="8">
    <source>
        <dbReference type="ARBA" id="ARBA00022525"/>
    </source>
</evidence>
<keyword evidence="10 27" id="KW-0768">Sushi</keyword>
<name>A0A8T2JTN7_9PIPI</name>
<dbReference type="PIRSF" id="PIRSF001154">
    <property type="entry name" value="Compl_C2_B"/>
    <property type="match status" value="1"/>
</dbReference>
<feature type="signal peptide" evidence="29">
    <location>
        <begin position="1"/>
        <end position="34"/>
    </location>
</feature>
<proteinExistence type="predicted"/>
<evidence type="ECO:0000313" key="34">
    <source>
        <dbReference type="Proteomes" id="UP000812440"/>
    </source>
</evidence>
<evidence type="ECO:0000256" key="29">
    <source>
        <dbReference type="SAM" id="SignalP"/>
    </source>
</evidence>
<dbReference type="InterPro" id="IPR000436">
    <property type="entry name" value="Sushi_SCR_CCP_dom"/>
</dbReference>
<evidence type="ECO:0000256" key="14">
    <source>
        <dbReference type="ARBA" id="ARBA00022801"/>
    </source>
</evidence>
<dbReference type="SUPFAM" id="SSF50494">
    <property type="entry name" value="Trypsin-like serine proteases"/>
    <property type="match status" value="1"/>
</dbReference>
<feature type="domain" description="VWFA" evidence="30">
    <location>
        <begin position="262"/>
        <end position="465"/>
    </location>
</feature>
<feature type="disulfide bond" evidence="27">
    <location>
        <begin position="189"/>
        <end position="216"/>
    </location>
</feature>
<evidence type="ECO:0000256" key="11">
    <source>
        <dbReference type="ARBA" id="ARBA00022670"/>
    </source>
</evidence>
<dbReference type="PANTHER" id="PTHR46393">
    <property type="entry name" value="SUSHI DOMAIN-CONTAINING PROTEIN"/>
    <property type="match status" value="1"/>
</dbReference>
<evidence type="ECO:0000256" key="26">
    <source>
        <dbReference type="PIRSR" id="PIRSR001154-1"/>
    </source>
</evidence>
<feature type="domain" description="Sushi" evidence="32">
    <location>
        <begin position="161"/>
        <end position="218"/>
    </location>
</feature>
<evidence type="ECO:0000256" key="19">
    <source>
        <dbReference type="ARBA" id="ARBA00023180"/>
    </source>
</evidence>
<gene>
    <name evidence="33" type="ORF">GDO86_015628</name>
</gene>
<dbReference type="InterPro" id="IPR043504">
    <property type="entry name" value="Peptidase_S1_PA_chymotrypsin"/>
</dbReference>
<keyword evidence="34" id="KW-1185">Reference proteome</keyword>
<dbReference type="CDD" id="cd00033">
    <property type="entry name" value="CCP"/>
    <property type="match status" value="2"/>
</dbReference>
<reference evidence="33" key="1">
    <citation type="thesis" date="2020" institute="ProQuest LLC" country="789 East Eisenhower Parkway, Ann Arbor, MI, USA">
        <title>Comparative Genomics and Chromosome Evolution.</title>
        <authorList>
            <person name="Mudd A.B."/>
        </authorList>
    </citation>
    <scope>NUCLEOTIDE SEQUENCE</scope>
    <source>
        <strain evidence="33">Female2</strain>
        <tissue evidence="33">Blood</tissue>
    </source>
</reference>
<evidence type="ECO:0000259" key="30">
    <source>
        <dbReference type="PROSITE" id="PS50234"/>
    </source>
</evidence>
<evidence type="ECO:0000256" key="28">
    <source>
        <dbReference type="SAM" id="Coils"/>
    </source>
</evidence>
<dbReference type="EC" id="3.4.21.47" evidence="6"/>
<dbReference type="InterPro" id="IPR036465">
    <property type="entry name" value="vWFA_dom_sf"/>
</dbReference>
<dbReference type="SMART" id="SM00020">
    <property type="entry name" value="Tryp_SPc"/>
    <property type="match status" value="1"/>
</dbReference>
<evidence type="ECO:0000256" key="25">
    <source>
        <dbReference type="ARBA" id="ARBA00093582"/>
    </source>
</evidence>
<evidence type="ECO:0000256" key="2">
    <source>
        <dbReference type="ARBA" id="ARBA00001936"/>
    </source>
</evidence>
<evidence type="ECO:0000256" key="6">
    <source>
        <dbReference type="ARBA" id="ARBA00011934"/>
    </source>
</evidence>
<comment type="function">
    <text evidence="22">Serine protease component of the complement C3 and C5 convertase complexes of the alternative complement pathway. Following cleavage and activation by factor D (CFD), forms the C3 convertase together with complement C3b. As part of the C3 convertase, cleaves and activates C3 into C3a anaphylatoxin and C3b opsonin, the next components of the complement pathways. When an additional complement C3b molecule binds to the C3 convertase, forms the C5 convertase, which cleaves and activates C5 into C5a anaphylatoxin and C5b component of the membrane attack complex.</text>
</comment>
<dbReference type="EMBL" id="JAACNH010000003">
    <property type="protein sequence ID" value="KAG8448609.1"/>
    <property type="molecule type" value="Genomic_DNA"/>
</dbReference>
<dbReference type="PROSITE" id="PS50923">
    <property type="entry name" value="SUSHI"/>
    <property type="match status" value="2"/>
</dbReference>
<dbReference type="GO" id="GO:0009617">
    <property type="term" value="P:response to bacterium"/>
    <property type="evidence" value="ECO:0007669"/>
    <property type="project" value="TreeGrafter"/>
</dbReference>
<keyword evidence="11" id="KW-0645">Protease</keyword>
<dbReference type="Gene3D" id="2.40.10.10">
    <property type="entry name" value="Trypsin-like serine proteases"/>
    <property type="match status" value="2"/>
</dbReference>
<keyword evidence="15" id="KW-0720">Serine protease</keyword>
<dbReference type="PROSITE" id="PS50240">
    <property type="entry name" value="TRYPSIN_DOM"/>
    <property type="match status" value="1"/>
</dbReference>
<evidence type="ECO:0000256" key="24">
    <source>
        <dbReference type="ARBA" id="ARBA00093516"/>
    </source>
</evidence>
<keyword evidence="18" id="KW-0179">Complement alternate pathway</keyword>
<dbReference type="Gene3D" id="3.40.50.410">
    <property type="entry name" value="von Willebrand factor, type A domain"/>
    <property type="match status" value="1"/>
</dbReference>
<evidence type="ECO:0000256" key="27">
    <source>
        <dbReference type="PROSITE-ProRule" id="PRU00302"/>
    </source>
</evidence>
<dbReference type="PANTHER" id="PTHR46393:SF1">
    <property type="entry name" value="COMPLEMENT FACTOR B"/>
    <property type="match status" value="1"/>
</dbReference>
<evidence type="ECO:0000256" key="23">
    <source>
        <dbReference type="ARBA" id="ARBA00093434"/>
    </source>
</evidence>
<keyword evidence="9" id="KW-0399">Innate immunity</keyword>
<evidence type="ECO:0000259" key="32">
    <source>
        <dbReference type="PROSITE" id="PS50923"/>
    </source>
</evidence>
<dbReference type="GO" id="GO:0070062">
    <property type="term" value="C:extracellular exosome"/>
    <property type="evidence" value="ECO:0007669"/>
    <property type="project" value="TreeGrafter"/>
</dbReference>
<dbReference type="GO" id="GO:0006957">
    <property type="term" value="P:complement activation, alternative pathway"/>
    <property type="evidence" value="ECO:0007669"/>
    <property type="project" value="UniProtKB-KW"/>
</dbReference>
<comment type="catalytic activity">
    <reaction evidence="1">
        <text>Cleavage of Arg-|-Ser bond in complement component C3 alpha-chain to yield C3a and C3b, and Arg-|-Xaa bond in complement component C5 alpha-chain to yield C5a and C5b.</text>
        <dbReference type="EC" id="3.4.21.47"/>
    </reaction>
</comment>
<evidence type="ECO:0000256" key="3">
    <source>
        <dbReference type="ARBA" id="ARBA00001946"/>
    </source>
</evidence>
<dbReference type="PRINTS" id="PR00722">
    <property type="entry name" value="CHYMOTRYPSIN"/>
</dbReference>
<evidence type="ECO:0000256" key="16">
    <source>
        <dbReference type="ARBA" id="ARBA00022859"/>
    </source>
</evidence>
<dbReference type="InterPro" id="IPR002035">
    <property type="entry name" value="VWF_A"/>
</dbReference>
<evidence type="ECO:0000313" key="33">
    <source>
        <dbReference type="EMBL" id="KAG8448609.1"/>
    </source>
</evidence>
<evidence type="ECO:0000256" key="20">
    <source>
        <dbReference type="ARBA" id="ARBA00029636"/>
    </source>
</evidence>
<feature type="disulfide bond" evidence="27">
    <location>
        <begin position="129"/>
        <end position="156"/>
    </location>
</feature>
<comment type="function">
    <text evidence="23">Precursor of the catalytic component of the C3 and C5 convertase complexes of the alternative pathway of the complement system, a cascade of proteins that leads to phagocytosis and breakdown of pathogens and signaling that strengthens the adaptive immune system. The alternative complement pathway acts as an amplification loop that enhances other complement pathways (classical, lectin and GZMK) by promoting formation of additional C3 and C5 convertases. CFB is cleaved and activated by CFD to generate Ba and Bb chains; Bb chain constituting the catalytic component of the C3 and C5 convertases.</text>
</comment>
<dbReference type="Pfam" id="PF00084">
    <property type="entry name" value="Sushi"/>
    <property type="match status" value="2"/>
</dbReference>
<dbReference type="PROSITE" id="PS50234">
    <property type="entry name" value="VWFA"/>
    <property type="match status" value="1"/>
</dbReference>
<evidence type="ECO:0000256" key="10">
    <source>
        <dbReference type="ARBA" id="ARBA00022659"/>
    </source>
</evidence>
<evidence type="ECO:0000256" key="22">
    <source>
        <dbReference type="ARBA" id="ARBA00093402"/>
    </source>
</evidence>
<feature type="active site" description="Charge relay system" evidence="26">
    <location>
        <position position="569"/>
    </location>
</feature>
<dbReference type="AlphaFoldDB" id="A0A8T2JTN7"/>
<comment type="subunit">
    <text evidence="25">Catalytic component of the C3 convertase of the alternative complement pathway, also named C3bBb, composed of complement factor B Bb and complement C3b. Catalytic component of the C5 convertase of the alternative complement pathway, also named C3bBb3b, composed of complement factor B Bb and additional molecules of complement C3b. Interacts to CFP; this interaction contributes to the stabilization of the active C3-convertase enzyme complex.</text>
</comment>
<dbReference type="SMART" id="SM00327">
    <property type="entry name" value="VWA"/>
    <property type="match status" value="1"/>
</dbReference>
<dbReference type="GO" id="GO:0009986">
    <property type="term" value="C:cell surface"/>
    <property type="evidence" value="ECO:0007669"/>
    <property type="project" value="UniProtKB-SubCell"/>
</dbReference>
<evidence type="ECO:0000256" key="15">
    <source>
        <dbReference type="ARBA" id="ARBA00022825"/>
    </source>
</evidence>
<dbReference type="SUPFAM" id="SSF53300">
    <property type="entry name" value="vWA-like"/>
    <property type="match status" value="1"/>
</dbReference>
<dbReference type="OrthoDB" id="6127264at2759"/>
<comment type="function">
    <text evidence="21">Involved in proliferation and differentiation of preactivated B-lymphocytes, rapid spreading of peripheral blood monocytes, stimulation of lymphocyte blastogenesis and lysis of erythrocytes.</text>
</comment>
<dbReference type="GO" id="GO:0004252">
    <property type="term" value="F:serine-type endopeptidase activity"/>
    <property type="evidence" value="ECO:0007669"/>
    <property type="project" value="UniProtKB-EC"/>
</dbReference>
<dbReference type="Gene3D" id="2.10.70.10">
    <property type="entry name" value="Complement Module, domain 1"/>
    <property type="match status" value="3"/>
</dbReference>
<evidence type="ECO:0000256" key="21">
    <source>
        <dbReference type="ARBA" id="ARBA00093327"/>
    </source>
</evidence>
<comment type="subcellular location">
    <subcellularLocation>
        <location evidence="4">Cell surface</location>
    </subcellularLocation>
    <subcellularLocation>
        <location evidence="5">Secreted</location>
    </subcellularLocation>
</comment>
<evidence type="ECO:0000256" key="18">
    <source>
        <dbReference type="ARBA" id="ARBA00023162"/>
    </source>
</evidence>
<keyword evidence="19" id="KW-0325">Glycoprotein</keyword>
<evidence type="ECO:0000256" key="9">
    <source>
        <dbReference type="ARBA" id="ARBA00022588"/>
    </source>
</evidence>
<accession>A0A8T2JTN7</accession>
<evidence type="ECO:0000256" key="7">
    <source>
        <dbReference type="ARBA" id="ARBA00018671"/>
    </source>
</evidence>
<organism evidence="33 34">
    <name type="scientific">Hymenochirus boettgeri</name>
    <name type="common">Congo dwarf clawed frog</name>
    <dbReference type="NCBI Taxonomy" id="247094"/>
    <lineage>
        <taxon>Eukaryota</taxon>
        <taxon>Metazoa</taxon>
        <taxon>Chordata</taxon>
        <taxon>Craniata</taxon>
        <taxon>Vertebrata</taxon>
        <taxon>Euteleostomi</taxon>
        <taxon>Amphibia</taxon>
        <taxon>Batrachia</taxon>
        <taxon>Anura</taxon>
        <taxon>Pipoidea</taxon>
        <taxon>Pipidae</taxon>
        <taxon>Pipinae</taxon>
        <taxon>Hymenochirus</taxon>
    </lineage>
</organism>
<keyword evidence="16" id="KW-0391">Immunity</keyword>
<evidence type="ECO:0000256" key="12">
    <source>
        <dbReference type="ARBA" id="ARBA00022729"/>
    </source>
</evidence>
<feature type="chain" id="PRO_5035869478" description="Complement factor B" evidence="29">
    <location>
        <begin position="35"/>
        <end position="765"/>
    </location>
</feature>
<comment type="cofactor">
    <cofactor evidence="2">
        <name>Mn(2+)</name>
        <dbReference type="ChEBI" id="CHEBI:29035"/>
    </cofactor>
</comment>
<comment type="cofactor">
    <cofactor evidence="3">
        <name>Mg(2+)</name>
        <dbReference type="ChEBI" id="CHEBI:18420"/>
    </cofactor>
</comment>
<evidence type="ECO:0000256" key="4">
    <source>
        <dbReference type="ARBA" id="ARBA00004241"/>
    </source>
</evidence>
<feature type="domain" description="Peptidase S1" evidence="31">
    <location>
        <begin position="489"/>
        <end position="754"/>
    </location>
</feature>
<dbReference type="Proteomes" id="UP000812440">
    <property type="component" value="Chromosome 8_10"/>
</dbReference>
<keyword evidence="14" id="KW-0378">Hydrolase</keyword>
<dbReference type="Pfam" id="PF00089">
    <property type="entry name" value="Trypsin"/>
    <property type="match status" value="1"/>
</dbReference>
<protein>
    <recommendedName>
        <fullName evidence="7">Complement factor B</fullName>
        <ecNumber evidence="6">3.4.21.47</ecNumber>
    </recommendedName>
    <alternativeName>
        <fullName evidence="20">C3/C5 convertase</fullName>
    </alternativeName>
</protein>
<keyword evidence="28" id="KW-0175">Coiled coil</keyword>
<comment type="caution">
    <text evidence="33">The sequence shown here is derived from an EMBL/GenBank/DDBJ whole genome shotgun (WGS) entry which is preliminary data.</text>
</comment>
<dbReference type="GO" id="GO:0006508">
    <property type="term" value="P:proteolysis"/>
    <property type="evidence" value="ECO:0007669"/>
    <property type="project" value="UniProtKB-KW"/>
</dbReference>
<evidence type="ECO:0000256" key="13">
    <source>
        <dbReference type="ARBA" id="ARBA00022737"/>
    </source>
</evidence>
<dbReference type="InterPro" id="IPR035976">
    <property type="entry name" value="Sushi/SCR/CCP_sf"/>
</dbReference>
<feature type="domain" description="Sushi" evidence="32">
    <location>
        <begin position="99"/>
        <end position="158"/>
    </location>
</feature>
<feature type="active site" description="Charge relay system" evidence="26">
    <location>
        <position position="521"/>
    </location>
</feature>
<keyword evidence="13" id="KW-0677">Repeat</keyword>
<evidence type="ECO:0000256" key="5">
    <source>
        <dbReference type="ARBA" id="ARBA00004613"/>
    </source>
</evidence>
<dbReference type="InterPro" id="IPR018114">
    <property type="entry name" value="TRYPSIN_HIS"/>
</dbReference>
<evidence type="ECO:0000256" key="17">
    <source>
        <dbReference type="ARBA" id="ARBA00023157"/>
    </source>
</evidence>
<sequence>MKKIFVHMQRLFMMEFRMMLPLLLLIHISGYLAASDEECDISKVDIIGGNYTVSDGGKVDSKVEYQCPKGKYPYPAYSRQCQYTGNWTHQEYKAECKDVLCPKPGKIDGGFFYPKEDIYRVGDVLNFECDDVFEMKGSRMRTCLENAKWSGVTTICEDNNGYCPDPGTPIGADKTGISYNMESRVSYTCSHGLVMFGSKMRECLEDKSWSGTEPSCRRSYTYDAPEEVANSFSSSLLQSVDTERLEERSDRKVQIKKDGLMNIFILLDTSKSLKEEEFDILKNSSIAFIDKVSEYDITPSYCIISFASEALSIVALRDKESKEPSNVMEKMEKFSYSSHKNKQGTNTGAALKSVYEQLIEQDRWYKNRGDTTSFMKTQNVILLLTDGKYNMGGDPRVMMARIKDFLDIGKRKEDLREEYLDVYVFGVGSDIDQLEINDLASKKDNEIHVFHLKNVNTMKSSFDGMISETDVMDTCGISKYYSTDPKEIYPWIAEITIIRNGIPRYCKGTILSPYFILTAAHCFELNDDPSKIKVGINTGEHKVQWFWRHENYNPLSKKDKGLNISFDYDVALLELTKKDKIQFQQNTRPICIPCTEGTSHALKKPQATACSEHENILMSGDEVKAKFITDKREQEASGVVEAAVQIKRGQKRLECLDAAKKELKEVKNIEDAVTDQFLCTGGIEPEIELPTCKGDSGGPLLVQFKKRFIQVGIISWGIKEHCDEGKRIKKTDKNNRDFYQSIFKVWGWIKKILNERKETLKFLSQ</sequence>
<evidence type="ECO:0000256" key="1">
    <source>
        <dbReference type="ARBA" id="ARBA00000061"/>
    </source>
</evidence>
<feature type="active site" description="Charge relay system" evidence="26">
    <location>
        <position position="696"/>
    </location>
</feature>
<dbReference type="InterPro" id="IPR001254">
    <property type="entry name" value="Trypsin_dom"/>
</dbReference>
<dbReference type="InterPro" id="IPR011360">
    <property type="entry name" value="Compl_C2_B"/>
</dbReference>
<keyword evidence="8" id="KW-0964">Secreted</keyword>
<dbReference type="Pfam" id="PF00092">
    <property type="entry name" value="VWA"/>
    <property type="match status" value="1"/>
</dbReference>
<feature type="coiled-coil region" evidence="28">
    <location>
        <begin position="646"/>
        <end position="676"/>
    </location>
</feature>
<dbReference type="CDD" id="cd00190">
    <property type="entry name" value="Tryp_SPc"/>
    <property type="match status" value="1"/>
</dbReference>
<keyword evidence="12 29" id="KW-0732">Signal</keyword>
<dbReference type="InterPro" id="IPR009003">
    <property type="entry name" value="Peptidase_S1_PA"/>
</dbReference>